<dbReference type="EMBL" id="BLLF01001041">
    <property type="protein sequence ID" value="GFH16719.1"/>
    <property type="molecule type" value="Genomic_DNA"/>
</dbReference>
<reference evidence="1 2" key="1">
    <citation type="submission" date="2020-02" db="EMBL/GenBank/DDBJ databases">
        <title>Draft genome sequence of Haematococcus lacustris strain NIES-144.</title>
        <authorList>
            <person name="Morimoto D."/>
            <person name="Nakagawa S."/>
            <person name="Yoshida T."/>
            <person name="Sawayama S."/>
        </authorList>
    </citation>
    <scope>NUCLEOTIDE SEQUENCE [LARGE SCALE GENOMIC DNA]</scope>
    <source>
        <strain evidence="1 2">NIES-144</strain>
    </source>
</reference>
<gene>
    <name evidence="1" type="ORF">HaLaN_13197</name>
</gene>
<comment type="caution">
    <text evidence="1">The sequence shown here is derived from an EMBL/GenBank/DDBJ whole genome shotgun (WGS) entry which is preliminary data.</text>
</comment>
<name>A0A699ZBS7_HAELA</name>
<sequence>MDSALHSIVAGQMSWKLRHPVWSASYERITYPWQGGSHGLYVELLTAAWLLSSSPDSAMVQCYYN</sequence>
<keyword evidence="2" id="KW-1185">Reference proteome</keyword>
<proteinExistence type="predicted"/>
<dbReference type="Proteomes" id="UP000485058">
    <property type="component" value="Unassembled WGS sequence"/>
</dbReference>
<accession>A0A699ZBS7</accession>
<evidence type="ECO:0000313" key="1">
    <source>
        <dbReference type="EMBL" id="GFH16719.1"/>
    </source>
</evidence>
<dbReference type="AlphaFoldDB" id="A0A699ZBS7"/>
<organism evidence="1 2">
    <name type="scientific">Haematococcus lacustris</name>
    <name type="common">Green alga</name>
    <name type="synonym">Haematococcus pluvialis</name>
    <dbReference type="NCBI Taxonomy" id="44745"/>
    <lineage>
        <taxon>Eukaryota</taxon>
        <taxon>Viridiplantae</taxon>
        <taxon>Chlorophyta</taxon>
        <taxon>core chlorophytes</taxon>
        <taxon>Chlorophyceae</taxon>
        <taxon>CS clade</taxon>
        <taxon>Chlamydomonadales</taxon>
        <taxon>Haematococcaceae</taxon>
        <taxon>Haematococcus</taxon>
    </lineage>
</organism>
<evidence type="ECO:0000313" key="2">
    <source>
        <dbReference type="Proteomes" id="UP000485058"/>
    </source>
</evidence>
<protein>
    <submittedName>
        <fullName evidence="1">Uncharacterized protein</fullName>
    </submittedName>
</protein>